<reference evidence="1 2" key="1">
    <citation type="journal article" date="2015" name="Proc. Natl. Acad. Sci. U.S.A.">
        <title>The resurrection genome of Boea hygrometrica: A blueprint for survival of dehydration.</title>
        <authorList>
            <person name="Xiao L."/>
            <person name="Yang G."/>
            <person name="Zhang L."/>
            <person name="Yang X."/>
            <person name="Zhao S."/>
            <person name="Ji Z."/>
            <person name="Zhou Q."/>
            <person name="Hu M."/>
            <person name="Wang Y."/>
            <person name="Chen M."/>
            <person name="Xu Y."/>
            <person name="Jin H."/>
            <person name="Xiao X."/>
            <person name="Hu G."/>
            <person name="Bao F."/>
            <person name="Hu Y."/>
            <person name="Wan P."/>
            <person name="Li L."/>
            <person name="Deng X."/>
            <person name="Kuang T."/>
            <person name="Xiang C."/>
            <person name="Zhu J.K."/>
            <person name="Oliver M.J."/>
            <person name="He Y."/>
        </authorList>
    </citation>
    <scope>NUCLEOTIDE SEQUENCE [LARGE SCALE GENOMIC DNA]</scope>
    <source>
        <strain evidence="2">cv. XS01</strain>
    </source>
</reference>
<dbReference type="EMBL" id="KV006884">
    <property type="protein sequence ID" value="KZV32340.1"/>
    <property type="molecule type" value="Genomic_DNA"/>
</dbReference>
<evidence type="ECO:0000313" key="1">
    <source>
        <dbReference type="EMBL" id="KZV32340.1"/>
    </source>
</evidence>
<organism evidence="1 2">
    <name type="scientific">Dorcoceras hygrometricum</name>
    <dbReference type="NCBI Taxonomy" id="472368"/>
    <lineage>
        <taxon>Eukaryota</taxon>
        <taxon>Viridiplantae</taxon>
        <taxon>Streptophyta</taxon>
        <taxon>Embryophyta</taxon>
        <taxon>Tracheophyta</taxon>
        <taxon>Spermatophyta</taxon>
        <taxon>Magnoliopsida</taxon>
        <taxon>eudicotyledons</taxon>
        <taxon>Gunneridae</taxon>
        <taxon>Pentapetalae</taxon>
        <taxon>asterids</taxon>
        <taxon>lamiids</taxon>
        <taxon>Lamiales</taxon>
        <taxon>Gesneriaceae</taxon>
        <taxon>Didymocarpoideae</taxon>
        <taxon>Trichosporeae</taxon>
        <taxon>Loxocarpinae</taxon>
        <taxon>Dorcoceras</taxon>
    </lineage>
</organism>
<sequence>MVVMNGLRRAINGNPSFGLARSPDHAAERPNIELRHQLRTLVMDKHYMDCHLRHEQMSEVSRFSRVKTLRYSSQRSPH</sequence>
<protein>
    <submittedName>
        <fullName evidence="1">Uncharacterized protein</fullName>
    </submittedName>
</protein>
<dbReference type="AlphaFoldDB" id="A0A2Z7BDN3"/>
<proteinExistence type="predicted"/>
<dbReference type="Proteomes" id="UP000250235">
    <property type="component" value="Unassembled WGS sequence"/>
</dbReference>
<keyword evidence="2" id="KW-1185">Reference proteome</keyword>
<gene>
    <name evidence="1" type="ORF">F511_22597</name>
</gene>
<evidence type="ECO:0000313" key="2">
    <source>
        <dbReference type="Proteomes" id="UP000250235"/>
    </source>
</evidence>
<accession>A0A2Z7BDN3</accession>
<name>A0A2Z7BDN3_9LAMI</name>